<dbReference type="RefSeq" id="WP_019441144.1">
    <property type="nucleotide sequence ID" value="NZ_ALOE01000013.1"/>
</dbReference>
<protein>
    <submittedName>
        <fullName evidence="2">TerB family tellurite resistance protein</fullName>
    </submittedName>
</protein>
<organism evidence="2 3">
    <name type="scientific">Moritella marina ATCC 15381</name>
    <dbReference type="NCBI Taxonomy" id="1202962"/>
    <lineage>
        <taxon>Bacteria</taxon>
        <taxon>Pseudomonadati</taxon>
        <taxon>Pseudomonadota</taxon>
        <taxon>Gammaproteobacteria</taxon>
        <taxon>Alteromonadales</taxon>
        <taxon>Moritellaceae</taxon>
        <taxon>Moritella</taxon>
    </lineage>
</organism>
<dbReference type="AlphaFoldDB" id="A0A5J6WIV1"/>
<dbReference type="EMBL" id="CP044399">
    <property type="protein sequence ID" value="QFI37927.1"/>
    <property type="molecule type" value="Genomic_DNA"/>
</dbReference>
<gene>
    <name evidence="2" type="ORF">FR932_08715</name>
</gene>
<evidence type="ECO:0000313" key="3">
    <source>
        <dbReference type="Proteomes" id="UP000327424"/>
    </source>
</evidence>
<dbReference type="KEGG" id="mmaa:FR932_08715"/>
<feature type="domain" description="Co-chaperone DjlA N-terminal" evidence="1">
    <location>
        <begin position="31"/>
        <end position="139"/>
    </location>
</feature>
<keyword evidence="3" id="KW-1185">Reference proteome</keyword>
<dbReference type="Gene3D" id="1.10.3680.10">
    <property type="entry name" value="TerB-like"/>
    <property type="match status" value="1"/>
</dbReference>
<dbReference type="InterPro" id="IPR007791">
    <property type="entry name" value="DjlA_N"/>
</dbReference>
<evidence type="ECO:0000313" key="2">
    <source>
        <dbReference type="EMBL" id="QFI37927.1"/>
    </source>
</evidence>
<name>A0A5J6WIV1_MORMI</name>
<dbReference type="InterPro" id="IPR029024">
    <property type="entry name" value="TerB-like"/>
</dbReference>
<dbReference type="SUPFAM" id="SSF158682">
    <property type="entry name" value="TerB-like"/>
    <property type="match status" value="1"/>
</dbReference>
<reference evidence="2 3" key="1">
    <citation type="submission" date="2019-09" db="EMBL/GenBank/DDBJ databases">
        <title>Hybrid Assembly of the complete Genome of the Deep-Sea Bacterium Moritella marina from long Nanopore and Illumina reads.</title>
        <authorList>
            <person name="Magin S."/>
            <person name="Georgoulis A."/>
            <person name="Papadimitriou K."/>
            <person name="Iliakis G."/>
            <person name="Vorgias C.E."/>
        </authorList>
    </citation>
    <scope>NUCLEOTIDE SEQUENCE [LARGE SCALE GENOMIC DNA]</scope>
    <source>
        <strain evidence="2 3">MP-1</strain>
    </source>
</reference>
<proteinExistence type="predicted"/>
<dbReference type="OrthoDB" id="6399600at2"/>
<accession>A0A5J6WIV1</accession>
<dbReference type="CDD" id="cd07177">
    <property type="entry name" value="terB_like"/>
    <property type="match status" value="1"/>
</dbReference>
<dbReference type="Pfam" id="PF05099">
    <property type="entry name" value="TerB"/>
    <property type="match status" value="1"/>
</dbReference>
<sequence>MDIWNVIGDIKAQINHVFGSKVTYSEDVRMSLAVILVDLACIDNDFCDDEHKYIKNKLCSYFKITLDESYVLIEKATNIAEHNLSQDSFAEYLKQNISAEAREDMLKIMNEIVWADSEFVSFEKRLKTRFAKILGVREDCS</sequence>
<dbReference type="Proteomes" id="UP000327424">
    <property type="component" value="Chromosome"/>
</dbReference>
<evidence type="ECO:0000259" key="1">
    <source>
        <dbReference type="Pfam" id="PF05099"/>
    </source>
</evidence>